<sequence length="92" mass="9836">MLNLLESAGAVRLGRRVEPVPGAPAPAEAAAAAVEEDAAYAPGERVHHREWGRGTLLGYKDGRLTVVFDDVGYKELLEDTVAGEGLLRPVRD</sequence>
<dbReference type="Proteomes" id="UP001165074">
    <property type="component" value="Unassembled WGS sequence"/>
</dbReference>
<evidence type="ECO:0000313" key="2">
    <source>
        <dbReference type="Proteomes" id="UP001165074"/>
    </source>
</evidence>
<evidence type="ECO:0008006" key="3">
    <source>
        <dbReference type="Google" id="ProtNLM"/>
    </source>
</evidence>
<dbReference type="EMBL" id="BSTK01000010">
    <property type="protein sequence ID" value="GLY88263.1"/>
    <property type="molecule type" value="Genomic_DNA"/>
</dbReference>
<dbReference type="RefSeq" id="WP_285577994.1">
    <property type="nucleotide sequence ID" value="NZ_BSTK01000010.1"/>
</dbReference>
<dbReference type="AlphaFoldDB" id="A0A9W6S6Z6"/>
<accession>A0A9W6S6Z6</accession>
<proteinExistence type="predicted"/>
<organism evidence="1 2">
    <name type="scientific">Actinoallomurus iriomotensis</name>
    <dbReference type="NCBI Taxonomy" id="478107"/>
    <lineage>
        <taxon>Bacteria</taxon>
        <taxon>Bacillati</taxon>
        <taxon>Actinomycetota</taxon>
        <taxon>Actinomycetes</taxon>
        <taxon>Streptosporangiales</taxon>
        <taxon>Thermomonosporaceae</taxon>
        <taxon>Actinoallomurus</taxon>
    </lineage>
</organism>
<reference evidence="1" key="1">
    <citation type="submission" date="2023-03" db="EMBL/GenBank/DDBJ databases">
        <title>Actinoallomurus iriomotensis NBRC 103684.</title>
        <authorList>
            <person name="Ichikawa N."/>
            <person name="Sato H."/>
            <person name="Tonouchi N."/>
        </authorList>
    </citation>
    <scope>NUCLEOTIDE SEQUENCE</scope>
    <source>
        <strain evidence="1">NBRC 103684</strain>
    </source>
</reference>
<gene>
    <name evidence="1" type="ORF">Airi02_061920</name>
</gene>
<comment type="caution">
    <text evidence="1">The sequence shown here is derived from an EMBL/GenBank/DDBJ whole genome shotgun (WGS) entry which is preliminary data.</text>
</comment>
<evidence type="ECO:0000313" key="1">
    <source>
        <dbReference type="EMBL" id="GLY88263.1"/>
    </source>
</evidence>
<name>A0A9W6S6Z6_9ACTN</name>
<keyword evidence="2" id="KW-1185">Reference proteome</keyword>
<protein>
    <recommendedName>
        <fullName evidence="3">DUF3553 domain-containing protein</fullName>
    </recommendedName>
</protein>
<dbReference type="Pfam" id="PF12073">
    <property type="entry name" value="DUF3553"/>
    <property type="match status" value="1"/>
</dbReference>
<dbReference type="InterPro" id="IPR021938">
    <property type="entry name" value="DUF3553"/>
</dbReference>